<evidence type="ECO:0000313" key="3">
    <source>
        <dbReference type="EMBL" id="MBW5421635.1"/>
    </source>
</evidence>
<keyword evidence="4" id="KW-1185">Reference proteome</keyword>
<feature type="transmembrane region" description="Helical" evidence="2">
    <location>
        <begin position="526"/>
        <end position="548"/>
    </location>
</feature>
<keyword evidence="2" id="KW-1133">Transmembrane helix</keyword>
<feature type="transmembrane region" description="Helical" evidence="2">
    <location>
        <begin position="369"/>
        <end position="397"/>
    </location>
</feature>
<dbReference type="RefSeq" id="WP_219688117.1">
    <property type="nucleotide sequence ID" value="NZ_WMBF01000058.1"/>
</dbReference>
<feature type="transmembrane region" description="Helical" evidence="2">
    <location>
        <begin position="50"/>
        <end position="78"/>
    </location>
</feature>
<gene>
    <name evidence="3" type="ORF">GKQ77_08650</name>
</gene>
<dbReference type="Proteomes" id="UP001197114">
    <property type="component" value="Unassembled WGS sequence"/>
</dbReference>
<feature type="transmembrane region" description="Helical" evidence="2">
    <location>
        <begin position="630"/>
        <end position="650"/>
    </location>
</feature>
<name>A0ABS6YKN6_9ACTN</name>
<evidence type="ECO:0000256" key="1">
    <source>
        <dbReference type="SAM" id="MobiDB-lite"/>
    </source>
</evidence>
<feature type="compositionally biased region" description="Pro residues" evidence="1">
    <location>
        <begin position="740"/>
        <end position="755"/>
    </location>
</feature>
<comment type="caution">
    <text evidence="3">The sequence shown here is derived from an EMBL/GenBank/DDBJ whole genome shotgun (WGS) entry which is preliminary data.</text>
</comment>
<reference evidence="3 4" key="1">
    <citation type="submission" date="2019-11" db="EMBL/GenBank/DDBJ databases">
        <authorList>
            <person name="Ay H."/>
        </authorList>
    </citation>
    <scope>NUCLEOTIDE SEQUENCE [LARGE SCALE GENOMIC DNA]</scope>
    <source>
        <strain evidence="3 4">BG9H</strain>
    </source>
</reference>
<feature type="transmembrane region" description="Helical" evidence="2">
    <location>
        <begin position="84"/>
        <end position="104"/>
    </location>
</feature>
<keyword evidence="2" id="KW-0472">Membrane</keyword>
<evidence type="ECO:0000313" key="4">
    <source>
        <dbReference type="Proteomes" id="UP001197114"/>
    </source>
</evidence>
<protein>
    <submittedName>
        <fullName evidence="3">Uncharacterized protein</fullName>
    </submittedName>
</protein>
<accession>A0ABS6YKN6</accession>
<feature type="transmembrane region" description="Helical" evidence="2">
    <location>
        <begin position="437"/>
        <end position="456"/>
    </location>
</feature>
<proteinExistence type="predicted"/>
<feature type="transmembrane region" description="Helical" evidence="2">
    <location>
        <begin position="576"/>
        <end position="594"/>
    </location>
</feature>
<feature type="region of interest" description="Disordered" evidence="1">
    <location>
        <begin position="735"/>
        <end position="764"/>
    </location>
</feature>
<feature type="region of interest" description="Disordered" evidence="1">
    <location>
        <begin position="301"/>
        <end position="320"/>
    </location>
</feature>
<organism evidence="3 4">
    <name type="scientific">Streptomyces anatolicus</name>
    <dbReference type="NCBI Taxonomy" id="2675858"/>
    <lineage>
        <taxon>Bacteria</taxon>
        <taxon>Bacillati</taxon>
        <taxon>Actinomycetota</taxon>
        <taxon>Actinomycetes</taxon>
        <taxon>Kitasatosporales</taxon>
        <taxon>Streptomycetaceae</taxon>
        <taxon>Streptomyces</taxon>
    </lineage>
</organism>
<dbReference type="EMBL" id="WMBF01000058">
    <property type="protein sequence ID" value="MBW5421635.1"/>
    <property type="molecule type" value="Genomic_DNA"/>
</dbReference>
<feature type="transmembrane region" description="Helical" evidence="2">
    <location>
        <begin position="495"/>
        <end position="514"/>
    </location>
</feature>
<feature type="transmembrane region" description="Helical" evidence="2">
    <location>
        <begin position="409"/>
        <end position="431"/>
    </location>
</feature>
<sequence>MDELTGAVADAEDGAGDRAEDGAVADAEDGAARPELGRHRRTYRPRRATLSAYALLLLALTPVAALACLATVLIGAIFDWAGGLTPVVVGGLALLCPFAVRVWWRRRHTKVEFRLYDDGLVAIAADGTEAVYLWRTVTVFTDSANRYKLCGPEGRVVTLGAAHRGPALGGERIKGRRTRTVIRGAQLPQEEEWGPAIRQGVRDAQLAAATETVQGGGEVLFGDLVLSQGGLTVRRRRGRDDFTAWADVDRLSLTAEGDLVVTSRGSDFPTYFVRPGYRVPNLEIFLDIARRLHARSSRAAATPAAAAPAAPPPEPSAARDDREPLIEVPELLALYVTFGVGAWAAWHLGTRQEIDGLGSALLAALRAAFGGIFGAVAGVGLAAAVMATPEIVGGLILEPVIRWFRHRRYVAAAVLALCAVVPPVALLLVLFRAFPSRLVPLVVLLFFGGWTLLLAVKRCGVSERLIVRHLPDLPGVCLAYLAVEQLVSGDVLTLAPAAGFFFPLAVWLSCRGWRKLKDSTRPTVQAAADIVLSVQLGLVLSVFMVWLANVLSFTPPQVTVVRGVVESIQGLTEVHWLYWLAVYTVLALGSYVVLRWPDRVARFRGRLRPARFGESRLPFGMTANFARRSLSGVNVGIMVALLFLVALAPVSEGAWKRPVAERYALEVQRRQYAEGATAAYKEIHQQVSAHPRSAARLRDVILAVHRAAPSPPGEPVNPAALDIARQVGRYQAATLDVDDPAPPPGQDDPAPPPDQAPDADDLDGRLDQLDETQQRTAEREQQADRFAELSSLAITRTFDALDLGDNQAVQLVKEYLGGLVEDGPVKKIFHRWGEGIGRPSPDDGQPPPDGDQPSPDGDQPPPEGRRLLRIDVRRLTAVAYERTHAAVARADAGLLTFYGRFGIGIPAENTSLRPAVDLANQHRYLRQGTGPCSGCVGSTTGGSGTGGGGGGGRR</sequence>
<feature type="region of interest" description="Disordered" evidence="1">
    <location>
        <begin position="1"/>
        <end position="38"/>
    </location>
</feature>
<feature type="region of interest" description="Disordered" evidence="1">
    <location>
        <begin position="832"/>
        <end position="865"/>
    </location>
</feature>
<evidence type="ECO:0000256" key="2">
    <source>
        <dbReference type="SAM" id="Phobius"/>
    </source>
</evidence>
<keyword evidence="2" id="KW-0812">Transmembrane</keyword>